<dbReference type="PANTHER" id="PTHR15192">
    <property type="entry name" value="PROTEIN CBG05349"/>
    <property type="match status" value="1"/>
</dbReference>
<dbReference type="AlphaFoldDB" id="A0A5E8C5Q0"/>
<proteinExistence type="predicted"/>
<dbReference type="OrthoDB" id="412005at2759"/>
<dbReference type="GeneID" id="43583948"/>
<reference evidence="1 2" key="1">
    <citation type="submission" date="2019-09" db="EMBL/GenBank/DDBJ databases">
        <authorList>
            <person name="Brejova B."/>
        </authorList>
    </citation>
    <scope>NUCLEOTIDE SEQUENCE [LARGE SCALE GENOMIC DNA]</scope>
</reference>
<evidence type="ECO:0000313" key="1">
    <source>
        <dbReference type="EMBL" id="VVT56526.1"/>
    </source>
</evidence>
<dbReference type="Proteomes" id="UP000398389">
    <property type="component" value="Unassembled WGS sequence"/>
</dbReference>
<keyword evidence="2" id="KW-1185">Reference proteome</keyword>
<dbReference type="PANTHER" id="PTHR15192:SF8">
    <property type="entry name" value="FAD_NAD(P)-BINDING DOMAIN-CONTAINING PROTEIN"/>
    <property type="match status" value="1"/>
</dbReference>
<evidence type="ECO:0008006" key="3">
    <source>
        <dbReference type="Google" id="ProtNLM"/>
    </source>
</evidence>
<dbReference type="EMBL" id="CABVLU010000004">
    <property type="protein sequence ID" value="VVT56526.1"/>
    <property type="molecule type" value="Genomic_DNA"/>
</dbReference>
<dbReference type="SUPFAM" id="SSF51905">
    <property type="entry name" value="FAD/NAD(P)-binding domain"/>
    <property type="match status" value="1"/>
</dbReference>
<dbReference type="InterPro" id="IPR029731">
    <property type="entry name" value="OSGIN1/2"/>
</dbReference>
<name>A0A5E8C5Q0_9ASCO</name>
<dbReference type="Gene3D" id="3.50.50.60">
    <property type="entry name" value="FAD/NAD(P)-binding domain"/>
    <property type="match status" value="1"/>
</dbReference>
<accession>A0A5E8C5Q0</accession>
<organism evidence="1 2">
    <name type="scientific">Magnusiomyces paraingens</name>
    <dbReference type="NCBI Taxonomy" id="2606893"/>
    <lineage>
        <taxon>Eukaryota</taxon>
        <taxon>Fungi</taxon>
        <taxon>Dikarya</taxon>
        <taxon>Ascomycota</taxon>
        <taxon>Saccharomycotina</taxon>
        <taxon>Dipodascomycetes</taxon>
        <taxon>Dipodascales</taxon>
        <taxon>Dipodascaceae</taxon>
        <taxon>Magnusiomyces</taxon>
    </lineage>
</organism>
<dbReference type="RefSeq" id="XP_031855739.1">
    <property type="nucleotide sequence ID" value="XM_031999848.1"/>
</dbReference>
<dbReference type="InterPro" id="IPR036188">
    <property type="entry name" value="FAD/NAD-bd_sf"/>
</dbReference>
<evidence type="ECO:0000313" key="2">
    <source>
        <dbReference type="Proteomes" id="UP000398389"/>
    </source>
</evidence>
<sequence length="593" mass="64250">MTNPRPDPAPVVVVVGNGPAALFLSYLLHGNVPFYDPATTGPHPDSHLHSLLKKYSYTPSGGPSLLDAVADLTVLDYIRSRYVSFYSVNTNPIALLVDTLIASDEARFASLACKQSRIKWVHLPDTAVPHIVFGASPAPGGQWAFSDNNSSVLHPDEKDQQSLSYAEMLSLPGYSFTEFFLTANTNQIDDYVRPCRGDISRYYAAYPHQLGLENVFQSSTVVTSVDSVINDSGERIFRVDYLHLKDPTVRLTIQTPVVVLASGVFEKPLKELRKNSIHQRPVSPGIMPTRLLPPQGVSREDLEADISSREPAVLVPQCVPSDGPSPAVLVIGSGVSAAEAVARCGQTSNVIHAFQWSNANPSPLRRLARESYPEYARILKLMKRAVKAQREALAQPTTSPHDTGLDQVAITMRQPLDDGNKPHSWYLGVANALVQSVSPCGRVTLLLPGEMGNRTITANVSKIKICTGRSGSLEYLGPSVRRLAGLRSVNADLGSISKTFLETHAREFSKDEVSDDDSLSICSNDLPDCCPPSPKPGAASSPGTSCHLRLGHGLYAIGSLTGETLVRFMLGGCMWVAHDINLNRARSKELLAI</sequence>
<protein>
    <recommendedName>
        <fullName evidence="3">L-ornithine N(5)-oxygenase</fullName>
    </recommendedName>
</protein>
<gene>
    <name evidence="1" type="ORF">SAPINGB_P005133</name>
</gene>